<dbReference type="Proteomes" id="UP000031666">
    <property type="component" value="Unassembled WGS sequence"/>
</dbReference>
<evidence type="ECO:0008006" key="3">
    <source>
        <dbReference type="Google" id="ProtNLM"/>
    </source>
</evidence>
<dbReference type="PANTHER" id="PTHR42146">
    <property type="entry name" value="3',5'-CYCLIC-NUCLEOTIDE PHOSPHODIESTERASE"/>
    <property type="match status" value="1"/>
</dbReference>
<evidence type="ECO:0000313" key="2">
    <source>
        <dbReference type="Proteomes" id="UP000031666"/>
    </source>
</evidence>
<dbReference type="InterPro" id="IPR052968">
    <property type="entry name" value="Nucleotide_metab_enz"/>
</dbReference>
<proteinExistence type="predicted"/>
<name>A0A0B8QF65_9VIBR</name>
<dbReference type="STRING" id="1481914.JCM19241_4989"/>
<organism evidence="1 2">
    <name type="scientific">Vibrio ishigakensis</name>
    <dbReference type="NCBI Taxonomy" id="1481914"/>
    <lineage>
        <taxon>Bacteria</taxon>
        <taxon>Pseudomonadati</taxon>
        <taxon>Pseudomonadota</taxon>
        <taxon>Gammaproteobacteria</taxon>
        <taxon>Vibrionales</taxon>
        <taxon>Vibrionaceae</taxon>
        <taxon>Vibrio</taxon>
    </lineage>
</organism>
<sequence length="319" mass="35853">MHYDVFNGDADGICALLQLRFAEPKESKLITGVKRDIQLLKQVAVSDDTSSVTVLDISLEKNLEALHQLLTKDIDVFYCDHHRTGVIPSSNHLATQIDTAPEICTSLLINSYLNDNEWLWACVGAFGDNLLKQGNELAKSNGLSDEDIHFLKELGTLINYNGYGASLEDLHFHPAELYRNLYNYPNPIRLKEDPNSVFYQLQSGFKQDWDNVENTDKYLEEDGFEVYIFPNQPWARRISGTFGNWLANQKPDKAFAVLTDNGESYTVSVRSPLNNREGADEVCAQFETGGGRKAAAGINSLPKPDLEDFVRATRHRFGS</sequence>
<dbReference type="SUPFAM" id="SSF64182">
    <property type="entry name" value="DHH phosphoesterases"/>
    <property type="match status" value="1"/>
</dbReference>
<dbReference type="PANTHER" id="PTHR42146:SF1">
    <property type="entry name" value="OLIGORIBONUCLEASE NRNB"/>
    <property type="match status" value="1"/>
</dbReference>
<reference evidence="1 2" key="2">
    <citation type="submission" date="2015-01" db="EMBL/GenBank/DDBJ databases">
        <authorList>
            <consortium name="NBRP consortium"/>
            <person name="Sawabe T."/>
            <person name="Meirelles P."/>
            <person name="Feng G."/>
            <person name="Sayaka M."/>
            <person name="Hattori M."/>
            <person name="Ohkuma M."/>
        </authorList>
    </citation>
    <scope>NUCLEOTIDE SEQUENCE [LARGE SCALE GENOMIC DNA]</scope>
    <source>
        <strain evidence="2">JCM 19241</strain>
    </source>
</reference>
<evidence type="ECO:0000313" key="1">
    <source>
        <dbReference type="EMBL" id="GAM73793.1"/>
    </source>
</evidence>
<comment type="caution">
    <text evidence="1">The sequence shown here is derived from an EMBL/GenBank/DDBJ whole genome shotgun (WGS) entry which is preliminary data.</text>
</comment>
<dbReference type="AlphaFoldDB" id="A0A0B8QF65"/>
<dbReference type="EMBL" id="BBSC01000002">
    <property type="protein sequence ID" value="GAM73793.1"/>
    <property type="molecule type" value="Genomic_DNA"/>
</dbReference>
<protein>
    <recommendedName>
        <fullName evidence="3">Acetyltransferase</fullName>
    </recommendedName>
</protein>
<dbReference type="InterPro" id="IPR038763">
    <property type="entry name" value="DHH_sf"/>
</dbReference>
<reference evidence="1 2" key="1">
    <citation type="submission" date="2015-01" db="EMBL/GenBank/DDBJ databases">
        <title>Vibrio sp. C94 JCM 19241 whole genome shotgun sequence.</title>
        <authorList>
            <person name="Sawabe T."/>
            <person name="Meirelles P."/>
            <person name="Feng G."/>
            <person name="Sayaka M."/>
            <person name="Hattori M."/>
            <person name="Ohkuma M."/>
        </authorList>
    </citation>
    <scope>NUCLEOTIDE SEQUENCE [LARGE SCALE GENOMIC DNA]</scope>
    <source>
        <strain evidence="2">JCM 19241</strain>
    </source>
</reference>
<gene>
    <name evidence="1" type="ORF">JCM19241_4989</name>
</gene>
<accession>A0A0B8QF65</accession>